<evidence type="ECO:0000256" key="1">
    <source>
        <dbReference type="SAM" id="Phobius"/>
    </source>
</evidence>
<keyword evidence="3" id="KW-1185">Reference proteome</keyword>
<accession>A0A317EWR2</accession>
<comment type="caution">
    <text evidence="2">The sequence shown here is derived from an EMBL/GenBank/DDBJ whole genome shotgun (WGS) entry which is preliminary data.</text>
</comment>
<protein>
    <submittedName>
        <fullName evidence="2">Uncharacterized protein</fullName>
    </submittedName>
</protein>
<name>A0A317EWR2_9SPHI</name>
<dbReference type="AlphaFoldDB" id="A0A317EWR2"/>
<dbReference type="EMBL" id="QGNY01000012">
    <property type="protein sequence ID" value="PWS29668.1"/>
    <property type="molecule type" value="Genomic_DNA"/>
</dbReference>
<evidence type="ECO:0000313" key="2">
    <source>
        <dbReference type="EMBL" id="PWS29668.1"/>
    </source>
</evidence>
<dbReference type="OrthoDB" id="761624at2"/>
<organism evidence="2 3">
    <name type="scientific">Pedobacter paludis</name>
    <dbReference type="NCBI Taxonomy" id="2203212"/>
    <lineage>
        <taxon>Bacteria</taxon>
        <taxon>Pseudomonadati</taxon>
        <taxon>Bacteroidota</taxon>
        <taxon>Sphingobacteriia</taxon>
        <taxon>Sphingobacteriales</taxon>
        <taxon>Sphingobacteriaceae</taxon>
        <taxon>Pedobacter</taxon>
    </lineage>
</organism>
<keyword evidence="1" id="KW-0472">Membrane</keyword>
<feature type="transmembrane region" description="Helical" evidence="1">
    <location>
        <begin position="7"/>
        <end position="26"/>
    </location>
</feature>
<gene>
    <name evidence="2" type="ORF">DF947_21720</name>
</gene>
<dbReference type="RefSeq" id="WP_109932865.1">
    <property type="nucleotide sequence ID" value="NZ_QGNY01000012.1"/>
</dbReference>
<evidence type="ECO:0000313" key="3">
    <source>
        <dbReference type="Proteomes" id="UP000245391"/>
    </source>
</evidence>
<keyword evidence="1" id="KW-0812">Transmembrane</keyword>
<keyword evidence="1" id="KW-1133">Transmembrane helix</keyword>
<proteinExistence type="predicted"/>
<reference evidence="3" key="1">
    <citation type="submission" date="2018-05" db="EMBL/GenBank/DDBJ databases">
        <title>Pedobacter paludis sp. nov., isolated from wetland soil.</title>
        <authorList>
            <person name="Zhang Y."/>
        </authorList>
    </citation>
    <scope>NUCLEOTIDE SEQUENCE [LARGE SCALE GENOMIC DNA]</scope>
    <source>
        <strain evidence="3">R-8</strain>
    </source>
</reference>
<dbReference type="Proteomes" id="UP000245391">
    <property type="component" value="Unassembled WGS sequence"/>
</dbReference>
<sequence>MKKKTVFVMLAVIIILIVGSLIFYFIKQHQIQPKTVEISKADTLRQAEIFSGDIAYLVKGKLLDQQFKSEYDEIADTLVVLSFGDKLYCTTCPYVNNGAEVAVAVTADGVVKPEDVEKYVKQYSLYEKPSDANTTPPHEKRWNKLFNYLKLAEQGKAEFPNIKIPNGEPYYTMLDWTSFNEKYSNTFTELFTQEIPYPVKDKLIALFNSDDGKNLRFITSDRRIHEDLIRYGDFTGRNKKETACVLTTNNDDPGNHWEKLFVYAYNGQGDAYLLYSEDFRDKILIETIKHLDAPSPSNLIFMDSEEKQYAAHDALRIKIPNQPDVVLVYNKEFDKMNRYLQLPKSQLDRDVDDEQ</sequence>